<keyword evidence="2" id="KW-1185">Reference proteome</keyword>
<evidence type="ECO:0000313" key="1">
    <source>
        <dbReference type="EMBL" id="GAA5061130.1"/>
    </source>
</evidence>
<comment type="caution">
    <text evidence="1">The sequence shown here is derived from an EMBL/GenBank/DDBJ whole genome shotgun (WGS) entry which is preliminary data.</text>
</comment>
<organism evidence="1 2">
    <name type="scientific">Haladaptatus pallidirubidus</name>
    <dbReference type="NCBI Taxonomy" id="1008152"/>
    <lineage>
        <taxon>Archaea</taxon>
        <taxon>Methanobacteriati</taxon>
        <taxon>Methanobacteriota</taxon>
        <taxon>Stenosarchaea group</taxon>
        <taxon>Halobacteria</taxon>
        <taxon>Halobacteriales</taxon>
        <taxon>Haladaptataceae</taxon>
        <taxon>Haladaptatus</taxon>
    </lineage>
</organism>
<protein>
    <submittedName>
        <fullName evidence="1">Uncharacterized protein</fullName>
    </submittedName>
</protein>
<dbReference type="AlphaFoldDB" id="A0AAV3UNI5"/>
<sequence length="98" mass="10809">MMESLRNQLQTLHERAPAQYGLLKSHAQEVEQVLATSSHNYPTVKQLLATTKTAEITPQMLGIFSHFVFSLVSFPPTANGTIATDMISRSTIMGECTN</sequence>
<dbReference type="EMBL" id="BAABKX010000019">
    <property type="protein sequence ID" value="GAA5061130.1"/>
    <property type="molecule type" value="Genomic_DNA"/>
</dbReference>
<proteinExistence type="predicted"/>
<accession>A0AAV3UNI5</accession>
<name>A0AAV3UNI5_9EURY</name>
<gene>
    <name evidence="1" type="ORF">GCM10025751_47060</name>
</gene>
<reference evidence="1 2" key="1">
    <citation type="journal article" date="2019" name="Int. J. Syst. Evol. Microbiol.">
        <title>The Global Catalogue of Microorganisms (GCM) 10K type strain sequencing project: providing services to taxonomists for standard genome sequencing and annotation.</title>
        <authorList>
            <consortium name="The Broad Institute Genomics Platform"/>
            <consortium name="The Broad Institute Genome Sequencing Center for Infectious Disease"/>
            <person name="Wu L."/>
            <person name="Ma J."/>
        </authorList>
    </citation>
    <scope>NUCLEOTIDE SEQUENCE [LARGE SCALE GENOMIC DNA]</scope>
    <source>
        <strain evidence="1 2">JCM 17504</strain>
    </source>
</reference>
<dbReference type="Proteomes" id="UP001501729">
    <property type="component" value="Unassembled WGS sequence"/>
</dbReference>
<evidence type="ECO:0000313" key="2">
    <source>
        <dbReference type="Proteomes" id="UP001501729"/>
    </source>
</evidence>